<keyword evidence="1" id="KW-0472">Membrane</keyword>
<evidence type="ECO:0000313" key="2">
    <source>
        <dbReference type="EMBL" id="HJE92110.1"/>
    </source>
</evidence>
<comment type="caution">
    <text evidence="2">The sequence shown here is derived from an EMBL/GenBank/DDBJ whole genome shotgun (WGS) entry which is preliminary data.</text>
</comment>
<dbReference type="EMBL" id="DYXM01000271">
    <property type="protein sequence ID" value="HJE92110.1"/>
    <property type="molecule type" value="Genomic_DNA"/>
</dbReference>
<dbReference type="Proteomes" id="UP000776650">
    <property type="component" value="Unassembled WGS sequence"/>
</dbReference>
<keyword evidence="1" id="KW-1133">Transmembrane helix</keyword>
<proteinExistence type="predicted"/>
<name>A0A921F5R2_9ACTN</name>
<evidence type="ECO:0000313" key="3">
    <source>
        <dbReference type="Proteomes" id="UP000776650"/>
    </source>
</evidence>
<sequence length="113" mass="12529">MTAAVWVALAVGIASAVINTVSVWFVFRTARLAQFRENSDRAWRRATWMVQLLESPDTDVSDGGIAVLRVLGEEYVGGPRNDVDLEDRRILGALVTNLLSKWALEFSHSPEEA</sequence>
<dbReference type="RefSeq" id="WP_303915549.1">
    <property type="nucleotide sequence ID" value="NZ_DYXM01000271.1"/>
</dbReference>
<gene>
    <name evidence="2" type="ORF">K8V11_14015</name>
</gene>
<feature type="transmembrane region" description="Helical" evidence="1">
    <location>
        <begin position="6"/>
        <end position="27"/>
    </location>
</feature>
<reference evidence="2" key="2">
    <citation type="submission" date="2021-09" db="EMBL/GenBank/DDBJ databases">
        <authorList>
            <person name="Gilroy R."/>
        </authorList>
    </citation>
    <scope>NUCLEOTIDE SEQUENCE</scope>
    <source>
        <strain evidence="2">ChiGjej1B1-18357</strain>
    </source>
</reference>
<organism evidence="2 3">
    <name type="scientific">Dietzia timorensis</name>
    <dbReference type="NCBI Taxonomy" id="499555"/>
    <lineage>
        <taxon>Bacteria</taxon>
        <taxon>Bacillati</taxon>
        <taxon>Actinomycetota</taxon>
        <taxon>Actinomycetes</taxon>
        <taxon>Mycobacteriales</taxon>
        <taxon>Dietziaceae</taxon>
        <taxon>Dietzia</taxon>
    </lineage>
</organism>
<keyword evidence="1" id="KW-0812">Transmembrane</keyword>
<accession>A0A921F5R2</accession>
<reference evidence="2" key="1">
    <citation type="journal article" date="2021" name="PeerJ">
        <title>Extensive microbial diversity within the chicken gut microbiome revealed by metagenomics and culture.</title>
        <authorList>
            <person name="Gilroy R."/>
            <person name="Ravi A."/>
            <person name="Getino M."/>
            <person name="Pursley I."/>
            <person name="Horton D.L."/>
            <person name="Alikhan N.F."/>
            <person name="Baker D."/>
            <person name="Gharbi K."/>
            <person name="Hall N."/>
            <person name="Watson M."/>
            <person name="Adriaenssens E.M."/>
            <person name="Foster-Nyarko E."/>
            <person name="Jarju S."/>
            <person name="Secka A."/>
            <person name="Antonio M."/>
            <person name="Oren A."/>
            <person name="Chaudhuri R.R."/>
            <person name="La Ragione R."/>
            <person name="Hildebrand F."/>
            <person name="Pallen M.J."/>
        </authorList>
    </citation>
    <scope>NUCLEOTIDE SEQUENCE</scope>
    <source>
        <strain evidence="2">ChiGjej1B1-18357</strain>
    </source>
</reference>
<protein>
    <submittedName>
        <fullName evidence="2">Uncharacterized protein</fullName>
    </submittedName>
</protein>
<dbReference type="AlphaFoldDB" id="A0A921F5R2"/>
<evidence type="ECO:0000256" key="1">
    <source>
        <dbReference type="SAM" id="Phobius"/>
    </source>
</evidence>